<keyword evidence="2" id="KW-0472">Membrane</keyword>
<dbReference type="Gene3D" id="3.40.220.10">
    <property type="entry name" value="Leucine Aminopeptidase, subunit E, domain 1"/>
    <property type="match status" value="1"/>
</dbReference>
<keyword evidence="5" id="KW-1185">Reference proteome</keyword>
<feature type="compositionally biased region" description="Basic and acidic residues" evidence="1">
    <location>
        <begin position="574"/>
        <end position="600"/>
    </location>
</feature>
<feature type="compositionally biased region" description="Polar residues" evidence="1">
    <location>
        <begin position="19"/>
        <end position="29"/>
    </location>
</feature>
<feature type="compositionally biased region" description="Basic and acidic residues" evidence="1">
    <location>
        <begin position="507"/>
        <end position="516"/>
    </location>
</feature>
<organism evidence="4 5">
    <name type="scientific">Paratrimastix pyriformis</name>
    <dbReference type="NCBI Taxonomy" id="342808"/>
    <lineage>
        <taxon>Eukaryota</taxon>
        <taxon>Metamonada</taxon>
        <taxon>Preaxostyla</taxon>
        <taxon>Paratrimastigidae</taxon>
        <taxon>Paratrimastix</taxon>
    </lineage>
</organism>
<evidence type="ECO:0000256" key="2">
    <source>
        <dbReference type="SAM" id="Phobius"/>
    </source>
</evidence>
<feature type="region of interest" description="Disordered" evidence="1">
    <location>
        <begin position="398"/>
        <end position="419"/>
    </location>
</feature>
<proteinExistence type="predicted"/>
<feature type="compositionally biased region" description="Polar residues" evidence="1">
    <location>
        <begin position="1"/>
        <end position="11"/>
    </location>
</feature>
<dbReference type="InterPro" id="IPR002589">
    <property type="entry name" value="Macro_dom"/>
</dbReference>
<dbReference type="SUPFAM" id="SSF52949">
    <property type="entry name" value="Macro domain-like"/>
    <property type="match status" value="1"/>
</dbReference>
<evidence type="ECO:0000256" key="1">
    <source>
        <dbReference type="SAM" id="MobiDB-lite"/>
    </source>
</evidence>
<feature type="compositionally biased region" description="Low complexity" evidence="1">
    <location>
        <begin position="617"/>
        <end position="626"/>
    </location>
</feature>
<feature type="region of interest" description="Disordered" evidence="1">
    <location>
        <begin position="1"/>
        <end position="61"/>
    </location>
</feature>
<dbReference type="SMART" id="SM00506">
    <property type="entry name" value="A1pp"/>
    <property type="match status" value="1"/>
</dbReference>
<dbReference type="Pfam" id="PF01661">
    <property type="entry name" value="Macro"/>
    <property type="match status" value="1"/>
</dbReference>
<feature type="compositionally biased region" description="Polar residues" evidence="1">
    <location>
        <begin position="639"/>
        <end position="649"/>
    </location>
</feature>
<feature type="transmembrane region" description="Helical" evidence="2">
    <location>
        <begin position="429"/>
        <end position="451"/>
    </location>
</feature>
<dbReference type="PANTHER" id="PTHR11106">
    <property type="entry name" value="GANGLIOSIDE INDUCED DIFFERENTIATION ASSOCIATED PROTEIN 2-RELATED"/>
    <property type="match status" value="1"/>
</dbReference>
<evidence type="ECO:0000313" key="4">
    <source>
        <dbReference type="EMBL" id="KAJ4461042.1"/>
    </source>
</evidence>
<keyword evidence="2" id="KW-0812">Transmembrane</keyword>
<dbReference type="PANTHER" id="PTHR11106:SF27">
    <property type="entry name" value="MACRO DOMAIN-CONTAINING PROTEIN"/>
    <property type="match status" value="1"/>
</dbReference>
<feature type="region of interest" description="Disordered" evidence="1">
    <location>
        <begin position="487"/>
        <end position="659"/>
    </location>
</feature>
<feature type="domain" description="Macro" evidence="3">
    <location>
        <begin position="141"/>
        <end position="315"/>
    </location>
</feature>
<dbReference type="Proteomes" id="UP001141327">
    <property type="component" value="Unassembled WGS sequence"/>
</dbReference>
<dbReference type="InterPro" id="IPR043472">
    <property type="entry name" value="Macro_dom-like"/>
</dbReference>
<sequence length="723" mass="77005">MSWQRNRQTWDQRGVGPTSDYQQPRQSYQEKFYGDDEDEDGATGYSGYSHKAPSSEDVRTPDQERIWQAEMRLTTEQRRARYRGRYVTLDHIPEWRQTLLEGRGKATLAETELRVASAAHGRWGMHSSNDCATIIEKLKNVPRPAPDAELNRKVSLYRGDSTQLEVDAIVNAANSSLLGGGGIDGRIHQMAGGQLYNYNLDLHGCPTGFTKISPGFCLPARYVLGTVGPIGLHPEELESCYATIFQLVDKYHIRSVSLCGVSTGIFGYPVPDAVMVAVPAVRRFLETHRDVERIVFVVYQPEEIPVYDYPEEIPVYDYVRGFTLPVPAPPPAPAPAALQPAIEALLALPGPTAASYLASAITSGTDPKTIVSIAASLNLMMADMRAGVLAPATATPAPDAAPAPNAPAPDAAPAPAPEKTSIAASLTKAFAGVTPALAISAVAMAIVAAIMTTAPAAAPELTAAIIAAISGAIGRNATAPDATSIRAEKEDEKTMGNDGAAQAEVPANEKEDEKTMGNEGAAPAEVPAHEKEDEKTMGNDGAAQAEVPANEKKTMVNDRATPAEVPAEAESETTMDKEDDHLEEKKTTEEPKDEQDHADQTEGAAPMKVEPGHGQDQTATATTQTQFEAEPAHKASEEATATQPTSAQPEMTCVVGKAEPPVRVTDIPDAMGAEAEMAAAVAKVRKQKKNGGPDAKVKAAEAEKKGMMAIGRIQQRAGGKKKR</sequence>
<accession>A0ABQ8UTI7</accession>
<feature type="compositionally biased region" description="Basic and acidic residues" evidence="1">
    <location>
        <begin position="527"/>
        <end position="537"/>
    </location>
</feature>
<evidence type="ECO:0000313" key="5">
    <source>
        <dbReference type="Proteomes" id="UP001141327"/>
    </source>
</evidence>
<keyword evidence="2" id="KW-1133">Transmembrane helix</keyword>
<dbReference type="EMBL" id="JAPMOS010000009">
    <property type="protein sequence ID" value="KAJ4461042.1"/>
    <property type="molecule type" value="Genomic_DNA"/>
</dbReference>
<dbReference type="CDD" id="cd02908">
    <property type="entry name" value="Macro_OAADPr_deacetylase"/>
    <property type="match status" value="1"/>
</dbReference>
<gene>
    <name evidence="4" type="ORF">PAPYR_2483</name>
</gene>
<feature type="compositionally biased region" description="Pro residues" evidence="1">
    <location>
        <begin position="399"/>
        <end position="416"/>
    </location>
</feature>
<evidence type="ECO:0000259" key="3">
    <source>
        <dbReference type="PROSITE" id="PS51154"/>
    </source>
</evidence>
<dbReference type="PROSITE" id="PS51154">
    <property type="entry name" value="MACRO"/>
    <property type="match status" value="1"/>
</dbReference>
<comment type="caution">
    <text evidence="4">The sequence shown here is derived from an EMBL/GenBank/DDBJ whole genome shotgun (WGS) entry which is preliminary data.</text>
</comment>
<protein>
    <submittedName>
        <fullName evidence="4">O-acetyl-ADP-ribose deacetylase MACROD2</fullName>
    </submittedName>
</protein>
<name>A0ABQ8UTI7_9EUKA</name>
<reference evidence="4" key="1">
    <citation type="journal article" date="2022" name="bioRxiv">
        <title>Genomics of Preaxostyla Flagellates Illuminates Evolutionary Transitions and the Path Towards Mitochondrial Loss.</title>
        <authorList>
            <person name="Novak L.V.F."/>
            <person name="Treitli S.C."/>
            <person name="Pyrih J."/>
            <person name="Halakuc P."/>
            <person name="Pipaliya S.V."/>
            <person name="Vacek V."/>
            <person name="Brzon O."/>
            <person name="Soukal P."/>
            <person name="Eme L."/>
            <person name="Dacks J.B."/>
            <person name="Karnkowska A."/>
            <person name="Elias M."/>
            <person name="Hampl V."/>
        </authorList>
    </citation>
    <scope>NUCLEOTIDE SEQUENCE</scope>
    <source>
        <strain evidence="4">RCP-MX</strain>
    </source>
</reference>
<feature type="region of interest" description="Disordered" evidence="1">
    <location>
        <begin position="702"/>
        <end position="723"/>
    </location>
</feature>